<protein>
    <submittedName>
        <fullName evidence="2">Alkaline phosphatase</fullName>
    </submittedName>
</protein>
<dbReference type="GO" id="GO:0016787">
    <property type="term" value="F:hydrolase activity"/>
    <property type="evidence" value="ECO:0007669"/>
    <property type="project" value="InterPro"/>
</dbReference>
<accession>A0A2Z4IMS8</accession>
<dbReference type="AlphaFoldDB" id="A0A2Z4IMS8"/>
<dbReference type="Gene3D" id="3.60.21.10">
    <property type="match status" value="1"/>
</dbReference>
<dbReference type="OrthoDB" id="9816081at2"/>
<gene>
    <name evidence="2" type="ORF">DN752_19820</name>
</gene>
<dbReference type="PANTHER" id="PTHR43143:SF1">
    <property type="entry name" value="SERINE_THREONINE-PROTEIN PHOSPHATASE CPPED1"/>
    <property type="match status" value="1"/>
</dbReference>
<name>A0A2Z4IMS8_9BACT</name>
<proteinExistence type="predicted"/>
<reference evidence="2 3" key="1">
    <citation type="submission" date="2018-06" db="EMBL/GenBank/DDBJ databases">
        <title>Echinicola strongylocentroti sp. nov., isolated from a sea urchin Strongylocentrotus intermedius.</title>
        <authorList>
            <person name="Bae S.S."/>
        </authorList>
    </citation>
    <scope>NUCLEOTIDE SEQUENCE [LARGE SCALE GENOMIC DNA]</scope>
    <source>
        <strain evidence="2 3">MEBiC08714</strain>
    </source>
</reference>
<dbReference type="EMBL" id="CP030041">
    <property type="protein sequence ID" value="AWW32205.1"/>
    <property type="molecule type" value="Genomic_DNA"/>
</dbReference>
<dbReference type="RefSeq" id="WP_112785578.1">
    <property type="nucleotide sequence ID" value="NZ_CP030041.1"/>
</dbReference>
<dbReference type="InterPro" id="IPR004843">
    <property type="entry name" value="Calcineurin-like_PHP"/>
</dbReference>
<sequence length="324" mass="36843">MNRKEFIKLGTLGAVSLTFRPSAHAVSPTRKSNITFGVITDLHHDIMHDGQKRLEAFLGDMKEQQPDFIIQLGDFCVPKPANQPLLDAWNTFSGDKHHVIGNHDTDGGFSKDQVVEFWEAKGNYYSFDKNGFHFVVLDGNEHNESSDRPKGYARYISPSQMDWLVDDLQKTNLPSIVCCHQGLDNERYGIENGMAVRYLLETANTNAGFQKVILVLSGHHHQDYFNKINDIHYVQINSASYYWLGDQYKTVRYSEQVDENYPWIKYTAPYKDPLWATITIASNGKINIKGKKSSFVGPSPKQMGVADNKDVYPIVPYISTRKLS</sequence>
<organism evidence="2 3">
    <name type="scientific">Echinicola strongylocentroti</name>
    <dbReference type="NCBI Taxonomy" id="1795355"/>
    <lineage>
        <taxon>Bacteria</taxon>
        <taxon>Pseudomonadati</taxon>
        <taxon>Bacteroidota</taxon>
        <taxon>Cytophagia</taxon>
        <taxon>Cytophagales</taxon>
        <taxon>Cyclobacteriaceae</taxon>
        <taxon>Echinicola</taxon>
    </lineage>
</organism>
<dbReference type="InterPro" id="IPR029052">
    <property type="entry name" value="Metallo-depent_PP-like"/>
</dbReference>
<keyword evidence="3" id="KW-1185">Reference proteome</keyword>
<dbReference type="Pfam" id="PF00149">
    <property type="entry name" value="Metallophos"/>
    <property type="match status" value="1"/>
</dbReference>
<evidence type="ECO:0000259" key="1">
    <source>
        <dbReference type="Pfam" id="PF00149"/>
    </source>
</evidence>
<evidence type="ECO:0000313" key="2">
    <source>
        <dbReference type="EMBL" id="AWW32205.1"/>
    </source>
</evidence>
<dbReference type="PANTHER" id="PTHR43143">
    <property type="entry name" value="METALLOPHOSPHOESTERASE, CALCINEURIN SUPERFAMILY"/>
    <property type="match status" value="1"/>
</dbReference>
<dbReference type="KEGG" id="est:DN752_19820"/>
<dbReference type="Proteomes" id="UP000248688">
    <property type="component" value="Chromosome"/>
</dbReference>
<feature type="domain" description="Calcineurin-like phosphoesterase" evidence="1">
    <location>
        <begin position="35"/>
        <end position="222"/>
    </location>
</feature>
<dbReference type="InterPro" id="IPR051918">
    <property type="entry name" value="STPP_CPPED1"/>
</dbReference>
<dbReference type="SUPFAM" id="SSF56300">
    <property type="entry name" value="Metallo-dependent phosphatases"/>
    <property type="match status" value="1"/>
</dbReference>
<evidence type="ECO:0000313" key="3">
    <source>
        <dbReference type="Proteomes" id="UP000248688"/>
    </source>
</evidence>